<evidence type="ECO:0000256" key="1">
    <source>
        <dbReference type="SAM" id="MobiDB-lite"/>
    </source>
</evidence>
<sequence>MFAPSGPLTCRPGPKRHGSSR</sequence>
<gene>
    <name evidence="2" type="ORF">CLUP02_00332</name>
</gene>
<dbReference type="AlphaFoldDB" id="A0A9Q8W868"/>
<keyword evidence="3" id="KW-1185">Reference proteome</keyword>
<proteinExistence type="predicted"/>
<name>A0A9Q8W868_9PEZI</name>
<dbReference type="Proteomes" id="UP000830671">
    <property type="component" value="Chromosome 1"/>
</dbReference>
<evidence type="ECO:0000313" key="3">
    <source>
        <dbReference type="Proteomes" id="UP000830671"/>
    </source>
</evidence>
<reference evidence="2" key="1">
    <citation type="journal article" date="2021" name="Mol. Plant Microbe Interact.">
        <title>Complete Genome Sequence of the Plant-Pathogenic Fungus Colletotrichum lupini.</title>
        <authorList>
            <person name="Baroncelli R."/>
            <person name="Pensec F."/>
            <person name="Da Lio D."/>
            <person name="Boufleur T."/>
            <person name="Vicente I."/>
            <person name="Sarrocco S."/>
            <person name="Picot A."/>
            <person name="Baraldi E."/>
            <person name="Sukno S."/>
            <person name="Thon M."/>
            <person name="Le Floch G."/>
        </authorList>
    </citation>
    <scope>NUCLEOTIDE SEQUENCE</scope>
    <source>
        <strain evidence="2">IMI 504893</strain>
    </source>
</reference>
<feature type="region of interest" description="Disordered" evidence="1">
    <location>
        <begin position="1"/>
        <end position="21"/>
    </location>
</feature>
<dbReference type="EMBL" id="CP019471">
    <property type="protein sequence ID" value="UQC73686.1"/>
    <property type="molecule type" value="Genomic_DNA"/>
</dbReference>
<accession>A0A9Q8W868</accession>
<organism evidence="2 3">
    <name type="scientific">Colletotrichum lupini</name>
    <dbReference type="NCBI Taxonomy" id="145971"/>
    <lineage>
        <taxon>Eukaryota</taxon>
        <taxon>Fungi</taxon>
        <taxon>Dikarya</taxon>
        <taxon>Ascomycota</taxon>
        <taxon>Pezizomycotina</taxon>
        <taxon>Sordariomycetes</taxon>
        <taxon>Hypocreomycetidae</taxon>
        <taxon>Glomerellales</taxon>
        <taxon>Glomerellaceae</taxon>
        <taxon>Colletotrichum</taxon>
        <taxon>Colletotrichum acutatum species complex</taxon>
    </lineage>
</organism>
<evidence type="ECO:0000313" key="2">
    <source>
        <dbReference type="EMBL" id="UQC73686.1"/>
    </source>
</evidence>
<protein>
    <submittedName>
        <fullName evidence="2">Uncharacterized protein</fullName>
    </submittedName>
</protein>